<gene>
    <name evidence="1" type="ORF">GCM10009107_43830</name>
</gene>
<proteinExistence type="predicted"/>
<accession>A0ABN1KB57</accession>
<protein>
    <submittedName>
        <fullName evidence="1">Uncharacterized protein</fullName>
    </submittedName>
</protein>
<name>A0ABN1KB57_9BURK</name>
<keyword evidence="2" id="KW-1185">Reference proteome</keyword>
<sequence length="72" mass="7571">MADLELLRKFTSQKMPVRLLAAEEFKGAQALAALGYIKLAMPPVNSGRGAYGKQDAALVLAITPTGKRAIAG</sequence>
<reference evidence="1 2" key="1">
    <citation type="journal article" date="2019" name="Int. J. Syst. Evol. Microbiol.">
        <title>The Global Catalogue of Microorganisms (GCM) 10K type strain sequencing project: providing services to taxonomists for standard genome sequencing and annotation.</title>
        <authorList>
            <consortium name="The Broad Institute Genomics Platform"/>
            <consortium name="The Broad Institute Genome Sequencing Center for Infectious Disease"/>
            <person name="Wu L."/>
            <person name="Ma J."/>
        </authorList>
    </citation>
    <scope>NUCLEOTIDE SEQUENCE [LARGE SCALE GENOMIC DNA]</scope>
    <source>
        <strain evidence="1 2">JCM 15503</strain>
    </source>
</reference>
<evidence type="ECO:0000313" key="1">
    <source>
        <dbReference type="EMBL" id="GAA0760841.1"/>
    </source>
</evidence>
<dbReference type="Proteomes" id="UP001500279">
    <property type="component" value="Unassembled WGS sequence"/>
</dbReference>
<dbReference type="RefSeq" id="WP_141290118.1">
    <property type="nucleotide sequence ID" value="NZ_BAAAEW010000026.1"/>
</dbReference>
<comment type="caution">
    <text evidence="1">The sequence shown here is derived from an EMBL/GenBank/DDBJ whole genome shotgun (WGS) entry which is preliminary data.</text>
</comment>
<dbReference type="EMBL" id="BAAAEW010000026">
    <property type="protein sequence ID" value="GAA0760841.1"/>
    <property type="molecule type" value="Genomic_DNA"/>
</dbReference>
<organism evidence="1 2">
    <name type="scientific">Ideonella azotifigens</name>
    <dbReference type="NCBI Taxonomy" id="513160"/>
    <lineage>
        <taxon>Bacteria</taxon>
        <taxon>Pseudomonadati</taxon>
        <taxon>Pseudomonadota</taxon>
        <taxon>Betaproteobacteria</taxon>
        <taxon>Burkholderiales</taxon>
        <taxon>Sphaerotilaceae</taxon>
        <taxon>Ideonella</taxon>
    </lineage>
</organism>
<evidence type="ECO:0000313" key="2">
    <source>
        <dbReference type="Proteomes" id="UP001500279"/>
    </source>
</evidence>